<keyword evidence="1" id="KW-0812">Transmembrane</keyword>
<accession>A0A7R7EIY0</accession>
<dbReference type="EMBL" id="AP024169">
    <property type="protein sequence ID" value="BCN29536.1"/>
    <property type="molecule type" value="Genomic_DNA"/>
</dbReference>
<dbReference type="Proteomes" id="UP000595897">
    <property type="component" value="Chromosome"/>
</dbReference>
<dbReference type="AlphaFoldDB" id="A0A7R7EIY0"/>
<reference evidence="2 3" key="1">
    <citation type="submission" date="2020-11" db="EMBL/GenBank/DDBJ databases">
        <title>Draft genome sequencing of a Lachnospiraceae strain isolated from anoxic soil subjected to BSD treatment.</title>
        <authorList>
            <person name="Uek A."/>
            <person name="Tonouchi A."/>
        </authorList>
    </citation>
    <scope>NUCLEOTIDE SEQUENCE [LARGE SCALE GENOMIC DNA]</scope>
    <source>
        <strain evidence="2 3">TB5</strain>
    </source>
</reference>
<organism evidence="2 3">
    <name type="scientific">Anaeromicropila herbilytica</name>
    <dbReference type="NCBI Taxonomy" id="2785025"/>
    <lineage>
        <taxon>Bacteria</taxon>
        <taxon>Bacillati</taxon>
        <taxon>Bacillota</taxon>
        <taxon>Clostridia</taxon>
        <taxon>Lachnospirales</taxon>
        <taxon>Lachnospiraceae</taxon>
        <taxon>Anaeromicropila</taxon>
    </lineage>
</organism>
<gene>
    <name evidence="2" type="ORF">bsdtb5_08310</name>
</gene>
<dbReference type="RefSeq" id="WP_271714807.1">
    <property type="nucleotide sequence ID" value="NZ_AP024169.1"/>
</dbReference>
<protein>
    <submittedName>
        <fullName evidence="2">Uncharacterized protein</fullName>
    </submittedName>
</protein>
<keyword evidence="3" id="KW-1185">Reference proteome</keyword>
<evidence type="ECO:0000313" key="2">
    <source>
        <dbReference type="EMBL" id="BCN29536.1"/>
    </source>
</evidence>
<sequence>MERVRKQKQSPILHKILDKGGGTTVEIAVLFIIGIMLLSVAYEYLRIQITANNIRSSYERAILTVAIDNYNDVYAGVREMKELGGEYEGGPGDGEEEGTTPEWVPLNDYGNVQEELKELLDLEEEGDKDISYYSETDKYRLSNITVLVRNAENTESNKYEIKGTVDASIPIYFGNVHITDAKLPIKVTTAYTAKY</sequence>
<name>A0A7R7EIY0_9FIRM</name>
<feature type="transmembrane region" description="Helical" evidence="1">
    <location>
        <begin position="21"/>
        <end position="42"/>
    </location>
</feature>
<evidence type="ECO:0000256" key="1">
    <source>
        <dbReference type="SAM" id="Phobius"/>
    </source>
</evidence>
<keyword evidence="1" id="KW-0472">Membrane</keyword>
<evidence type="ECO:0000313" key="3">
    <source>
        <dbReference type="Proteomes" id="UP000595897"/>
    </source>
</evidence>
<keyword evidence="1" id="KW-1133">Transmembrane helix</keyword>
<dbReference type="KEGG" id="ahb:bsdtb5_08310"/>
<proteinExistence type="predicted"/>